<dbReference type="AlphaFoldDB" id="A0A940P9V0"/>
<feature type="domain" description="AbiTii" evidence="1">
    <location>
        <begin position="5"/>
        <end position="180"/>
    </location>
</feature>
<protein>
    <recommendedName>
        <fullName evidence="1">AbiTii domain-containing protein</fullName>
    </recommendedName>
</protein>
<evidence type="ECO:0000313" key="2">
    <source>
        <dbReference type="EMBL" id="MBP1044419.1"/>
    </source>
</evidence>
<dbReference type="InterPro" id="IPR041304">
    <property type="entry name" value="AbiTii"/>
</dbReference>
<sequence length="207" mass="23512">MTKSQIIKDLATNKISLEETLQRLLIITNDLDINEIKVWISGELNGYSNITILPNYRKNVSQVIKYSGINGRFQMTNQTLPITAFPVEVREKIQNSTIIESISTIEKVLVDESKIGIDLTQFSGIIYEETGIKCYKIFQEYSQIALSSIVSNVKNKVLLILLDLEKEFGNLDSLDIESEAITRDKVEKIRDTFSTIYYDGVGEKYIG</sequence>
<comment type="caution">
    <text evidence="2">The sequence shown here is derived from an EMBL/GenBank/DDBJ whole genome shotgun (WGS) entry which is preliminary data.</text>
</comment>
<reference evidence="2" key="1">
    <citation type="submission" date="2020-12" db="EMBL/GenBank/DDBJ databases">
        <title>Vagococcus allomyrinae sp. nov. and Enterococcus lavae sp. nov., isolated from the larvae of Allomyrina dichotoma.</title>
        <authorList>
            <person name="Lee S.D."/>
        </authorList>
    </citation>
    <scope>NUCLEOTIDE SEQUENCE</scope>
    <source>
        <strain evidence="2">BWB3-3</strain>
    </source>
</reference>
<accession>A0A940P9V0</accession>
<organism evidence="2 3">
    <name type="scientific">Vagococcus allomyrinae</name>
    <dbReference type="NCBI Taxonomy" id="2794353"/>
    <lineage>
        <taxon>Bacteria</taxon>
        <taxon>Bacillati</taxon>
        <taxon>Bacillota</taxon>
        <taxon>Bacilli</taxon>
        <taxon>Lactobacillales</taxon>
        <taxon>Enterococcaceae</taxon>
        <taxon>Vagococcus</taxon>
    </lineage>
</organism>
<dbReference type="EMBL" id="JAEEGA010000027">
    <property type="protein sequence ID" value="MBP1044419.1"/>
    <property type="molecule type" value="Genomic_DNA"/>
</dbReference>
<evidence type="ECO:0000313" key="3">
    <source>
        <dbReference type="Proteomes" id="UP000674938"/>
    </source>
</evidence>
<dbReference type="Proteomes" id="UP000674938">
    <property type="component" value="Unassembled WGS sequence"/>
</dbReference>
<keyword evidence="3" id="KW-1185">Reference proteome</keyword>
<evidence type="ECO:0000259" key="1">
    <source>
        <dbReference type="Pfam" id="PF18864"/>
    </source>
</evidence>
<dbReference type="RefSeq" id="WP_209532889.1">
    <property type="nucleotide sequence ID" value="NZ_JAEEGA010000027.1"/>
</dbReference>
<gene>
    <name evidence="2" type="ORF">I6N95_25760</name>
</gene>
<name>A0A940P9V0_9ENTE</name>
<proteinExistence type="predicted"/>
<dbReference type="Pfam" id="PF18864">
    <property type="entry name" value="AbiTii"/>
    <property type="match status" value="1"/>
</dbReference>